<gene>
    <name evidence="3" type="ORF">JQC93_05195</name>
</gene>
<comment type="caution">
    <text evidence="3">The sequence shown here is derived from an EMBL/GenBank/DDBJ whole genome shotgun (WGS) entry which is preliminary data.</text>
</comment>
<organism evidence="3 4">
    <name type="scientific">Vibrio ulleungensis</name>
    <dbReference type="NCBI Taxonomy" id="2807619"/>
    <lineage>
        <taxon>Bacteria</taxon>
        <taxon>Pseudomonadati</taxon>
        <taxon>Pseudomonadota</taxon>
        <taxon>Gammaproteobacteria</taxon>
        <taxon>Vibrionales</taxon>
        <taxon>Vibrionaceae</taxon>
        <taxon>Vibrio</taxon>
    </lineage>
</organism>
<dbReference type="Proteomes" id="UP000809621">
    <property type="component" value="Unassembled WGS sequence"/>
</dbReference>
<dbReference type="Pfam" id="PF10442">
    <property type="entry name" value="FIST_C"/>
    <property type="match status" value="1"/>
</dbReference>
<evidence type="ECO:0000313" key="4">
    <source>
        <dbReference type="Proteomes" id="UP000809621"/>
    </source>
</evidence>
<proteinExistence type="predicted"/>
<dbReference type="Pfam" id="PF08495">
    <property type="entry name" value="FIST"/>
    <property type="match status" value="1"/>
</dbReference>
<keyword evidence="4" id="KW-1185">Reference proteome</keyword>
<reference evidence="3 4" key="1">
    <citation type="submission" date="2021-02" db="EMBL/GenBank/DDBJ databases">
        <authorList>
            <person name="Park J.-S."/>
        </authorList>
    </citation>
    <scope>NUCLEOTIDE SEQUENCE [LARGE SCALE GENOMIC DNA]</scope>
    <source>
        <strain evidence="3 4">188UL20-2</strain>
    </source>
</reference>
<evidence type="ECO:0000313" key="3">
    <source>
        <dbReference type="EMBL" id="MBM7035799.1"/>
    </source>
</evidence>
<dbReference type="RefSeq" id="WP_205157434.1">
    <property type="nucleotide sequence ID" value="NZ_JAFEUM010000002.1"/>
</dbReference>
<dbReference type="SMART" id="SM01204">
    <property type="entry name" value="FIST_C"/>
    <property type="match status" value="1"/>
</dbReference>
<protein>
    <submittedName>
        <fullName evidence="3">FIST C-terminal domain-containing protein</fullName>
    </submittedName>
</protein>
<dbReference type="PANTHER" id="PTHR40252">
    <property type="entry name" value="BLR0328 PROTEIN"/>
    <property type="match status" value="1"/>
</dbReference>
<dbReference type="InterPro" id="IPR019494">
    <property type="entry name" value="FIST_C"/>
</dbReference>
<feature type="domain" description="FIST" evidence="1">
    <location>
        <begin position="39"/>
        <end position="237"/>
    </location>
</feature>
<dbReference type="PANTHER" id="PTHR40252:SF2">
    <property type="entry name" value="BLR0328 PROTEIN"/>
    <property type="match status" value="1"/>
</dbReference>
<feature type="domain" description="FIST C-domain" evidence="2">
    <location>
        <begin position="238"/>
        <end position="384"/>
    </location>
</feature>
<dbReference type="EMBL" id="JAFEUM010000002">
    <property type="protein sequence ID" value="MBM7035799.1"/>
    <property type="molecule type" value="Genomic_DNA"/>
</dbReference>
<dbReference type="SMART" id="SM00897">
    <property type="entry name" value="FIST"/>
    <property type="match status" value="1"/>
</dbReference>
<evidence type="ECO:0000259" key="2">
    <source>
        <dbReference type="SMART" id="SM01204"/>
    </source>
</evidence>
<sequence length="402" mass="44230">MDNIAASMQQESHRIAVSVQPTADQAIEELVAEVGPIRAQSMLIYYTHHYDAKRLQQLLREHYPNTPIHGCSTCRGVLTNKGFIEGPVVGVSYTLDPHFWTCNAITTFDTNERDEVCTKTTKAIDKAIEKSNRQGEVPGLILMHGTVGTEEGVLECIDNYFGLQVPVLGGTAADDHIEGKWSIFTQEGVVTQGVSLTFIYGNANLNTSFGTGYITTRKSGVVTAANGRFVLSIDDLPAASVYRAWTKSILHDEQYQDLMQHTGHVPLGVQYISAENEIYYHLFHPVRLCDDGSIELFAEMPQGVNIKLMIGSHEHMVDRVARIVGDASASLMSPLGPSAYLSMFCAGSMYSIYDHLPHIAKQLNDTYNNVPFLCPFTFGEQGMTVEGKNAHGNLMISTVAFS</sequence>
<evidence type="ECO:0000259" key="1">
    <source>
        <dbReference type="SMART" id="SM00897"/>
    </source>
</evidence>
<name>A0ABS2HFF1_9VIBR</name>
<dbReference type="InterPro" id="IPR013702">
    <property type="entry name" value="FIST_domain_N"/>
</dbReference>
<accession>A0ABS2HFF1</accession>